<name>A0A8J8FIV9_9BACT</name>
<dbReference type="Pfam" id="PF13432">
    <property type="entry name" value="TPR_16"/>
    <property type="match status" value="1"/>
</dbReference>
<comment type="caution">
    <text evidence="5">The sequence shown here is derived from an EMBL/GenBank/DDBJ whole genome shotgun (WGS) entry which is preliminary data.</text>
</comment>
<dbReference type="RefSeq" id="WP_171609968.1">
    <property type="nucleotide sequence ID" value="NZ_WHPF01000024.1"/>
</dbReference>
<dbReference type="EMBL" id="WHPF01000024">
    <property type="protein sequence ID" value="NNV58013.1"/>
    <property type="molecule type" value="Genomic_DNA"/>
</dbReference>
<keyword evidence="6" id="KW-1185">Reference proteome</keyword>
<evidence type="ECO:0000256" key="4">
    <source>
        <dbReference type="SAM" id="SignalP"/>
    </source>
</evidence>
<accession>A0A8J8FIV9</accession>
<sequence>MMKPFIAILLILFMCYACQTEQDNNSADANAKRFEAYIQMLSAQVAQHPDSVGLRLQLAAAYDSAGEFSKAFIQMDTLLAKDSANYGLWYNLGQIAEDAKDTAKAMFSYDKALRIYPSPDALLSLANLYAEQKNQNALILSQQVKDFGLGRETDAHAAFITGIYYARTGNIEKALASFDNCIANNYTYMEAYIEKGLVYFDAQQYQEALNIFVFASTINALDADTYYWQGRCYEMMHINDSAALRYKQSLNLSRNDSVVAAAIQRVEKK</sequence>
<dbReference type="InterPro" id="IPR051685">
    <property type="entry name" value="Ycf3/AcsC/BcsC/TPR_MFPF"/>
</dbReference>
<dbReference type="AlphaFoldDB" id="A0A8J8FIV9"/>
<dbReference type="Pfam" id="PF07719">
    <property type="entry name" value="TPR_2"/>
    <property type="match status" value="1"/>
</dbReference>
<evidence type="ECO:0000256" key="2">
    <source>
        <dbReference type="ARBA" id="ARBA00022803"/>
    </source>
</evidence>
<proteinExistence type="predicted"/>
<gene>
    <name evidence="5" type="ORF">GD597_21290</name>
</gene>
<dbReference type="InterPro" id="IPR019734">
    <property type="entry name" value="TPR_rpt"/>
</dbReference>
<evidence type="ECO:0000256" key="1">
    <source>
        <dbReference type="ARBA" id="ARBA00022737"/>
    </source>
</evidence>
<keyword evidence="1" id="KW-0677">Repeat</keyword>
<dbReference type="PROSITE" id="PS50005">
    <property type="entry name" value="TPR"/>
    <property type="match status" value="1"/>
</dbReference>
<feature type="repeat" description="TPR" evidence="3">
    <location>
        <begin position="86"/>
        <end position="119"/>
    </location>
</feature>
<dbReference type="PANTHER" id="PTHR44943:SF8">
    <property type="entry name" value="TPR REPEAT-CONTAINING PROTEIN MJ0263"/>
    <property type="match status" value="1"/>
</dbReference>
<evidence type="ECO:0000256" key="3">
    <source>
        <dbReference type="PROSITE-ProRule" id="PRU00339"/>
    </source>
</evidence>
<dbReference type="InterPro" id="IPR011990">
    <property type="entry name" value="TPR-like_helical_dom_sf"/>
</dbReference>
<evidence type="ECO:0000313" key="5">
    <source>
        <dbReference type="EMBL" id="NNV58013.1"/>
    </source>
</evidence>
<dbReference type="PANTHER" id="PTHR44943">
    <property type="entry name" value="CELLULOSE SYNTHASE OPERON PROTEIN C"/>
    <property type="match status" value="1"/>
</dbReference>
<feature type="signal peptide" evidence="4">
    <location>
        <begin position="1"/>
        <end position="19"/>
    </location>
</feature>
<feature type="chain" id="PRO_5035258951" evidence="4">
    <location>
        <begin position="20"/>
        <end position="269"/>
    </location>
</feature>
<keyword evidence="2 3" id="KW-0802">TPR repeat</keyword>
<organism evidence="5 6">
    <name type="scientific">Limnovirga soli</name>
    <dbReference type="NCBI Taxonomy" id="2656915"/>
    <lineage>
        <taxon>Bacteria</taxon>
        <taxon>Pseudomonadati</taxon>
        <taxon>Bacteroidota</taxon>
        <taxon>Chitinophagia</taxon>
        <taxon>Chitinophagales</taxon>
        <taxon>Chitinophagaceae</taxon>
        <taxon>Limnovirga</taxon>
    </lineage>
</organism>
<evidence type="ECO:0000313" key="6">
    <source>
        <dbReference type="Proteomes" id="UP000598971"/>
    </source>
</evidence>
<dbReference type="Proteomes" id="UP000598971">
    <property type="component" value="Unassembled WGS sequence"/>
</dbReference>
<dbReference type="SUPFAM" id="SSF48452">
    <property type="entry name" value="TPR-like"/>
    <property type="match status" value="1"/>
</dbReference>
<dbReference type="Gene3D" id="1.25.40.10">
    <property type="entry name" value="Tetratricopeptide repeat domain"/>
    <property type="match status" value="2"/>
</dbReference>
<reference evidence="5" key="1">
    <citation type="submission" date="2019-10" db="EMBL/GenBank/DDBJ databases">
        <title>Draft genome sequence of Panacibacter sp. KCS-6.</title>
        <authorList>
            <person name="Yim K.J."/>
        </authorList>
    </citation>
    <scope>NUCLEOTIDE SEQUENCE</scope>
    <source>
        <strain evidence="5">KCS-6</strain>
    </source>
</reference>
<dbReference type="SMART" id="SM00028">
    <property type="entry name" value="TPR"/>
    <property type="match status" value="5"/>
</dbReference>
<dbReference type="InterPro" id="IPR013105">
    <property type="entry name" value="TPR_2"/>
</dbReference>
<keyword evidence="4" id="KW-0732">Signal</keyword>
<protein>
    <submittedName>
        <fullName evidence="5">Tetratricopeptide repeat protein</fullName>
    </submittedName>
</protein>